<dbReference type="PANTHER" id="PTHR43364">
    <property type="entry name" value="NADH-SPECIFIC METHYLGLYOXAL REDUCTASE-RELATED"/>
    <property type="match status" value="1"/>
</dbReference>
<dbReference type="InterPro" id="IPR023210">
    <property type="entry name" value="NADP_OxRdtase_dom"/>
</dbReference>
<dbReference type="Gene3D" id="3.20.20.100">
    <property type="entry name" value="NADP-dependent oxidoreductase domain"/>
    <property type="match status" value="1"/>
</dbReference>
<evidence type="ECO:0000256" key="1">
    <source>
        <dbReference type="ARBA" id="ARBA00023002"/>
    </source>
</evidence>
<dbReference type="GO" id="GO:0016491">
    <property type="term" value="F:oxidoreductase activity"/>
    <property type="evidence" value="ECO:0007669"/>
    <property type="project" value="UniProtKB-KW"/>
</dbReference>
<gene>
    <name evidence="4" type="ORF">GA0071312_3176</name>
    <name evidence="3" type="ORF">HLUCCO17_05205</name>
</gene>
<accession>A0A0P8A352</accession>
<evidence type="ECO:0000313" key="3">
    <source>
        <dbReference type="EMBL" id="KPQ11880.1"/>
    </source>
</evidence>
<dbReference type="Proteomes" id="UP000182800">
    <property type="component" value="Unassembled WGS sequence"/>
</dbReference>
<keyword evidence="1" id="KW-0560">Oxidoreductase</keyword>
<dbReference type="GO" id="GO:0005829">
    <property type="term" value="C:cytosol"/>
    <property type="evidence" value="ECO:0007669"/>
    <property type="project" value="UniProtKB-ARBA"/>
</dbReference>
<evidence type="ECO:0000313" key="6">
    <source>
        <dbReference type="Proteomes" id="UP000182800"/>
    </source>
</evidence>
<reference evidence="3 5" key="1">
    <citation type="submission" date="2015-09" db="EMBL/GenBank/DDBJ databases">
        <title>Identification and resolution of microdiversity through metagenomic sequencing of parallel consortia.</title>
        <authorList>
            <person name="Nelson W.C."/>
            <person name="Romine M.F."/>
            <person name="Lindemann S.R."/>
        </authorList>
    </citation>
    <scope>NUCLEOTIDE SEQUENCE [LARGE SCALE GENOMIC DNA]</scope>
    <source>
        <strain evidence="3">HL-109</strain>
    </source>
</reference>
<evidence type="ECO:0000259" key="2">
    <source>
        <dbReference type="Pfam" id="PF00248"/>
    </source>
</evidence>
<dbReference type="Proteomes" id="UP000050497">
    <property type="component" value="Unassembled WGS sequence"/>
</dbReference>
<keyword evidence="6" id="KW-1185">Reference proteome</keyword>
<comment type="caution">
    <text evidence="3">The sequence shown here is derived from an EMBL/GenBank/DDBJ whole genome shotgun (WGS) entry which is preliminary data.</text>
</comment>
<dbReference type="EMBL" id="LJSX01000005">
    <property type="protein sequence ID" value="KPQ11880.1"/>
    <property type="molecule type" value="Genomic_DNA"/>
</dbReference>
<sequence>MQQRRLGRSDLVVTPLCFGGNVFGWTADRATSLRLLDAFLDAGCNFVDTADGYSRWVEGHQGGESETILGEWFAARGNRDKVVLATKIGCDMGPGRQGLSRERIISGVEDSLRRLRTDYIDLYQTHFDDENTPVAETLEAYHSLVKAGKVRVIGASNMRSERLQESLTTSHEQGLPRYETLQPEYNLCERQTFESTFAPLCAKEQIGVIPYFSLAAGFLTGKYRSESDLAGRARAARAGRYVNERGFRILDAVDSVAADLDIKPAQVALAWLMARPTVAAPIASATSLDQLAQLVGALSVKLPSEVMVKLDAASA</sequence>
<dbReference type="CDD" id="cd19081">
    <property type="entry name" value="AKR_AKR9C1"/>
    <property type="match status" value="1"/>
</dbReference>
<dbReference type="AlphaFoldDB" id="A0A0P8A352"/>
<organism evidence="3 5">
    <name type="scientific">Saliniramus fredricksonii</name>
    <dbReference type="NCBI Taxonomy" id="1653334"/>
    <lineage>
        <taxon>Bacteria</taxon>
        <taxon>Pseudomonadati</taxon>
        <taxon>Pseudomonadota</taxon>
        <taxon>Alphaproteobacteria</taxon>
        <taxon>Hyphomicrobiales</taxon>
        <taxon>Salinarimonadaceae</taxon>
        <taxon>Saliniramus</taxon>
    </lineage>
</organism>
<dbReference type="InterPro" id="IPR050523">
    <property type="entry name" value="AKR_Detox_Biosynth"/>
</dbReference>
<reference evidence="4 6" key="2">
    <citation type="submission" date="2016-08" db="EMBL/GenBank/DDBJ databases">
        <authorList>
            <person name="Varghese N."/>
            <person name="Submissions Spin"/>
        </authorList>
    </citation>
    <scope>NUCLEOTIDE SEQUENCE [LARGE SCALE GENOMIC DNA]</scope>
    <source>
        <strain evidence="4 6">HL-109</strain>
    </source>
</reference>
<dbReference type="STRING" id="1653334.GA0071312_3176"/>
<dbReference type="RefSeq" id="WP_074445735.1">
    <property type="nucleotide sequence ID" value="NZ_FMBM01000002.1"/>
</dbReference>
<dbReference type="InterPro" id="IPR036812">
    <property type="entry name" value="NAD(P)_OxRdtase_dom_sf"/>
</dbReference>
<dbReference type="FunFam" id="3.20.20.100:FF:000004">
    <property type="entry name" value="Oxidoreductase, aldo/keto reductase"/>
    <property type="match status" value="1"/>
</dbReference>
<protein>
    <submittedName>
        <fullName evidence="4">Predicted oxidoreductase</fullName>
    </submittedName>
    <submittedName>
        <fullName evidence="3">Putative oxidoreductase</fullName>
    </submittedName>
</protein>
<dbReference type="PRINTS" id="PR00069">
    <property type="entry name" value="ALDKETRDTASE"/>
</dbReference>
<dbReference type="PANTHER" id="PTHR43364:SF6">
    <property type="entry name" value="OXIDOREDUCTASE-RELATED"/>
    <property type="match status" value="1"/>
</dbReference>
<dbReference type="EMBL" id="FMBM01000002">
    <property type="protein sequence ID" value="SCC82196.1"/>
    <property type="molecule type" value="Genomic_DNA"/>
</dbReference>
<dbReference type="Pfam" id="PF00248">
    <property type="entry name" value="Aldo_ket_red"/>
    <property type="match status" value="1"/>
</dbReference>
<dbReference type="OrthoDB" id="9803483at2"/>
<proteinExistence type="predicted"/>
<evidence type="ECO:0000313" key="5">
    <source>
        <dbReference type="Proteomes" id="UP000050497"/>
    </source>
</evidence>
<dbReference type="PATRIC" id="fig|1653334.4.peg.1740"/>
<name>A0A0P8A352_9HYPH</name>
<evidence type="ECO:0000313" key="4">
    <source>
        <dbReference type="EMBL" id="SCC82196.1"/>
    </source>
</evidence>
<dbReference type="SUPFAM" id="SSF51430">
    <property type="entry name" value="NAD(P)-linked oxidoreductase"/>
    <property type="match status" value="1"/>
</dbReference>
<feature type="domain" description="NADP-dependent oxidoreductase" evidence="2">
    <location>
        <begin position="15"/>
        <end position="313"/>
    </location>
</feature>
<dbReference type="InterPro" id="IPR020471">
    <property type="entry name" value="AKR"/>
</dbReference>